<dbReference type="eggNOG" id="ENOG5031MDW">
    <property type="taxonomic scope" value="Bacteria"/>
</dbReference>
<sequence>MDFVKIGDKIISKSRINKKIDEIIELRSKGYSQQEVAKELDIDRTFISRLESLGEVRKGGDIAVIGFPIKNKDEIEEVLRSFNIEYILLMNEEERQSFIKKQGGKELLESVLKIISDVRKYKHCVIIGSNMRVKVLSKLLDSQVYTIDIGESPLKNDVYVDPQRVLDIIKTIIE</sequence>
<dbReference type="RefSeq" id="WP_018664375.1">
    <property type="nucleotide sequence ID" value="NZ_HF952022.1"/>
</dbReference>
<dbReference type="HOGENOM" id="CLU_106324_0_0_9"/>
<dbReference type="Proteomes" id="UP000014923">
    <property type="component" value="Unassembled WGS sequence"/>
</dbReference>
<dbReference type="InterPro" id="IPR001387">
    <property type="entry name" value="Cro/C1-type_HTH"/>
</dbReference>
<keyword evidence="3" id="KW-1185">Reference proteome</keyword>
<dbReference type="OrthoDB" id="1808039at2"/>
<dbReference type="InterPro" id="IPR010982">
    <property type="entry name" value="Lambda_DNA-bd_dom_sf"/>
</dbReference>
<dbReference type="Gene3D" id="1.10.260.40">
    <property type="entry name" value="lambda repressor-like DNA-binding domains"/>
    <property type="match status" value="1"/>
</dbReference>
<gene>
    <name evidence="2" type="ORF">TCEL_02175</name>
</gene>
<evidence type="ECO:0000313" key="2">
    <source>
        <dbReference type="EMBL" id="CDF59107.1"/>
    </source>
</evidence>
<accession>R7RSF2</accession>
<evidence type="ECO:0000259" key="1">
    <source>
        <dbReference type="PROSITE" id="PS50943"/>
    </source>
</evidence>
<name>R7RSF2_9CLOT</name>
<proteinExistence type="predicted"/>
<dbReference type="CDD" id="cd00093">
    <property type="entry name" value="HTH_XRE"/>
    <property type="match status" value="1"/>
</dbReference>
<dbReference type="PROSITE" id="PS50943">
    <property type="entry name" value="HTH_CROC1"/>
    <property type="match status" value="1"/>
</dbReference>
<dbReference type="GO" id="GO:0003677">
    <property type="term" value="F:DNA binding"/>
    <property type="evidence" value="ECO:0007669"/>
    <property type="project" value="InterPro"/>
</dbReference>
<feature type="domain" description="HTH cro/C1-type" evidence="1">
    <location>
        <begin position="28"/>
        <end position="52"/>
    </location>
</feature>
<dbReference type="EMBL" id="CAVN010000111">
    <property type="protein sequence ID" value="CDF59107.1"/>
    <property type="molecule type" value="Genomic_DNA"/>
</dbReference>
<protein>
    <recommendedName>
        <fullName evidence="1">HTH cro/C1-type domain-containing protein</fullName>
    </recommendedName>
</protein>
<comment type="caution">
    <text evidence="2">The sequence shown here is derived from an EMBL/GenBank/DDBJ whole genome shotgun (WGS) entry which is preliminary data.</text>
</comment>
<dbReference type="AlphaFoldDB" id="R7RSF2"/>
<organism evidence="2 3">
    <name type="scientific">Thermobrachium celere DSM 8682</name>
    <dbReference type="NCBI Taxonomy" id="941824"/>
    <lineage>
        <taxon>Bacteria</taxon>
        <taxon>Bacillati</taxon>
        <taxon>Bacillota</taxon>
        <taxon>Clostridia</taxon>
        <taxon>Eubacteriales</taxon>
        <taxon>Clostridiaceae</taxon>
        <taxon>Thermobrachium</taxon>
    </lineage>
</organism>
<reference evidence="2" key="1">
    <citation type="submission" date="2013-03" db="EMBL/GenBank/DDBJ databases">
        <title>Draft genome sequence of the hydrogen-ethanol-producing anaerobic alkalithermophilic Caloramator celere.</title>
        <authorList>
            <person name="Ciranna A."/>
            <person name="Larjo A."/>
            <person name="Kivisto A."/>
            <person name="Santala V."/>
            <person name="Roos C."/>
            <person name="Karp M."/>
        </authorList>
    </citation>
    <scope>NUCLEOTIDE SEQUENCE [LARGE SCALE GENOMIC DNA]</scope>
    <source>
        <strain evidence="2">DSM 8682</strain>
    </source>
</reference>
<evidence type="ECO:0000313" key="3">
    <source>
        <dbReference type="Proteomes" id="UP000014923"/>
    </source>
</evidence>